<organism evidence="13 14">
    <name type="scientific">Cohaesibacter gelatinilyticus</name>
    <dbReference type="NCBI Taxonomy" id="372072"/>
    <lineage>
        <taxon>Bacteria</taxon>
        <taxon>Pseudomonadati</taxon>
        <taxon>Pseudomonadota</taxon>
        <taxon>Alphaproteobacteria</taxon>
        <taxon>Hyphomicrobiales</taxon>
        <taxon>Cohaesibacteraceae</taxon>
    </lineage>
</organism>
<evidence type="ECO:0000256" key="6">
    <source>
        <dbReference type="ARBA" id="ARBA00025448"/>
    </source>
</evidence>
<dbReference type="InterPro" id="IPR003448">
    <property type="entry name" value="Mopterin_biosynth_MoaE"/>
</dbReference>
<evidence type="ECO:0000256" key="4">
    <source>
        <dbReference type="ARBA" id="ARBA00013858"/>
    </source>
</evidence>
<evidence type="ECO:0000256" key="11">
    <source>
        <dbReference type="ARBA" id="ARBA00032474"/>
    </source>
</evidence>
<dbReference type="Proteomes" id="UP000219439">
    <property type="component" value="Unassembled WGS sequence"/>
</dbReference>
<evidence type="ECO:0000256" key="7">
    <source>
        <dbReference type="ARBA" id="ARBA00026066"/>
    </source>
</evidence>
<evidence type="ECO:0000256" key="2">
    <source>
        <dbReference type="ARBA" id="ARBA00005426"/>
    </source>
</evidence>
<dbReference type="RefSeq" id="WP_097155248.1">
    <property type="nucleotide sequence ID" value="NZ_OBEL01000006.1"/>
</dbReference>
<comment type="pathway">
    <text evidence="1">Cofactor biosynthesis; molybdopterin biosynthesis.</text>
</comment>
<evidence type="ECO:0000313" key="13">
    <source>
        <dbReference type="EMBL" id="SNZ20866.1"/>
    </source>
</evidence>
<dbReference type="UniPathway" id="UPA00344"/>
<dbReference type="OrthoDB" id="9803224at2"/>
<gene>
    <name evidence="13" type="ORF">SAMN06265368_3977</name>
</gene>
<evidence type="ECO:0000256" key="9">
    <source>
        <dbReference type="ARBA" id="ARBA00030407"/>
    </source>
</evidence>
<keyword evidence="14" id="KW-1185">Reference proteome</keyword>
<comment type="similarity">
    <text evidence="2">Belongs to the MoaE family.</text>
</comment>
<dbReference type="AlphaFoldDB" id="A0A285PL91"/>
<dbReference type="GO" id="GO:0030366">
    <property type="term" value="F:molybdopterin synthase activity"/>
    <property type="evidence" value="ECO:0007669"/>
    <property type="project" value="UniProtKB-EC"/>
</dbReference>
<keyword evidence="5" id="KW-0501">Molybdenum cofactor biosynthesis</keyword>
<evidence type="ECO:0000256" key="10">
    <source>
        <dbReference type="ARBA" id="ARBA00030781"/>
    </source>
</evidence>
<accession>A0A285PL91</accession>
<dbReference type="SUPFAM" id="SSF54690">
    <property type="entry name" value="Molybdopterin synthase subunit MoaE"/>
    <property type="match status" value="1"/>
</dbReference>
<sequence>MTVSLQENDFDIATEIDALSSGDTGIGAVVTFTGLVRDMVDDERIIDMTLEHYPAMARTELERIEAEANKRWPLNGTRIIHRFGTLIPGDRIVLVVTASSHRQAAFEAAEFIMDFLKTRAPFWKKEKLEQGDSGWVEAKDKDDAALERWKR</sequence>
<comment type="subunit">
    <text evidence="7">Heterotetramer of 2 MoaD subunits and 2 MoaE subunits. Also stable as homodimer. The enzyme changes between these two forms during catalysis.</text>
</comment>
<dbReference type="EMBL" id="OBEL01000006">
    <property type="protein sequence ID" value="SNZ20866.1"/>
    <property type="molecule type" value="Genomic_DNA"/>
</dbReference>
<name>A0A285PL91_9HYPH</name>
<evidence type="ECO:0000256" key="12">
    <source>
        <dbReference type="ARBA" id="ARBA00049878"/>
    </source>
</evidence>
<evidence type="ECO:0000256" key="5">
    <source>
        <dbReference type="ARBA" id="ARBA00023150"/>
    </source>
</evidence>
<dbReference type="Gene3D" id="3.90.1170.40">
    <property type="entry name" value="Molybdopterin biosynthesis MoaE subunit"/>
    <property type="match status" value="1"/>
</dbReference>
<reference evidence="13 14" key="1">
    <citation type="submission" date="2017-09" db="EMBL/GenBank/DDBJ databases">
        <authorList>
            <person name="Ehlers B."/>
            <person name="Leendertz F.H."/>
        </authorList>
    </citation>
    <scope>NUCLEOTIDE SEQUENCE [LARGE SCALE GENOMIC DNA]</scope>
    <source>
        <strain evidence="13 14">DSM 18289</strain>
    </source>
</reference>
<comment type="function">
    <text evidence="6">Converts molybdopterin precursor Z into molybdopterin. This requires the incorporation of two sulfur atoms into precursor Z to generate a dithiolene group. The sulfur is provided by MoaD.</text>
</comment>
<comment type="catalytic activity">
    <reaction evidence="12">
        <text>2 [molybdopterin-synthase sulfur-carrier protein]-C-terminal-Gly-aminoethanethioate + cyclic pyranopterin phosphate + H2O = molybdopterin + 2 [molybdopterin-synthase sulfur-carrier protein]-C-terminal Gly-Gly + 2 H(+)</text>
        <dbReference type="Rhea" id="RHEA:26333"/>
        <dbReference type="Rhea" id="RHEA-COMP:12202"/>
        <dbReference type="Rhea" id="RHEA-COMP:19907"/>
        <dbReference type="ChEBI" id="CHEBI:15377"/>
        <dbReference type="ChEBI" id="CHEBI:15378"/>
        <dbReference type="ChEBI" id="CHEBI:58698"/>
        <dbReference type="ChEBI" id="CHEBI:59648"/>
        <dbReference type="ChEBI" id="CHEBI:90778"/>
        <dbReference type="ChEBI" id="CHEBI:232372"/>
        <dbReference type="EC" id="2.8.1.12"/>
    </reaction>
</comment>
<proteinExistence type="inferred from homology"/>
<evidence type="ECO:0000256" key="1">
    <source>
        <dbReference type="ARBA" id="ARBA00005046"/>
    </source>
</evidence>
<evidence type="ECO:0000256" key="3">
    <source>
        <dbReference type="ARBA" id="ARBA00011950"/>
    </source>
</evidence>
<dbReference type="PANTHER" id="PTHR23404">
    <property type="entry name" value="MOLYBDOPTERIN SYNTHASE RELATED"/>
    <property type="match status" value="1"/>
</dbReference>
<dbReference type="EC" id="2.8.1.12" evidence="3"/>
<evidence type="ECO:0000313" key="14">
    <source>
        <dbReference type="Proteomes" id="UP000219439"/>
    </source>
</evidence>
<evidence type="ECO:0000256" key="8">
    <source>
        <dbReference type="ARBA" id="ARBA00029745"/>
    </source>
</evidence>
<dbReference type="GO" id="GO:0006777">
    <property type="term" value="P:Mo-molybdopterin cofactor biosynthetic process"/>
    <property type="evidence" value="ECO:0007669"/>
    <property type="project" value="UniProtKB-KW"/>
</dbReference>
<dbReference type="CDD" id="cd00756">
    <property type="entry name" value="MoaE"/>
    <property type="match status" value="1"/>
</dbReference>
<dbReference type="InterPro" id="IPR036563">
    <property type="entry name" value="MoaE_sf"/>
</dbReference>
<protein>
    <recommendedName>
        <fullName evidence="4">Molybdopterin synthase catalytic subunit</fullName>
        <ecNumber evidence="3">2.8.1.12</ecNumber>
    </recommendedName>
    <alternativeName>
        <fullName evidence="10">MPT synthase subunit 2</fullName>
    </alternativeName>
    <alternativeName>
        <fullName evidence="8">Molybdenum cofactor biosynthesis protein E</fullName>
    </alternativeName>
    <alternativeName>
        <fullName evidence="9">Molybdopterin-converting factor large subunit</fullName>
    </alternativeName>
    <alternativeName>
        <fullName evidence="11">Molybdopterin-converting factor subunit 2</fullName>
    </alternativeName>
</protein>
<dbReference type="Pfam" id="PF02391">
    <property type="entry name" value="MoaE"/>
    <property type="match status" value="1"/>
</dbReference>